<dbReference type="AlphaFoldDB" id="A0A0E9QBF5"/>
<name>A0A0E9QBF5_ANGAN</name>
<reference evidence="1" key="1">
    <citation type="submission" date="2014-11" db="EMBL/GenBank/DDBJ databases">
        <authorList>
            <person name="Amaro Gonzalez C."/>
        </authorList>
    </citation>
    <scope>NUCLEOTIDE SEQUENCE</scope>
</reference>
<reference evidence="1" key="2">
    <citation type="journal article" date="2015" name="Fish Shellfish Immunol.">
        <title>Early steps in the European eel (Anguilla anguilla)-Vibrio vulnificus interaction in the gills: Role of the RtxA13 toxin.</title>
        <authorList>
            <person name="Callol A."/>
            <person name="Pajuelo D."/>
            <person name="Ebbesson L."/>
            <person name="Teles M."/>
            <person name="MacKenzie S."/>
            <person name="Amaro C."/>
        </authorList>
    </citation>
    <scope>NUCLEOTIDE SEQUENCE</scope>
</reference>
<organism evidence="1">
    <name type="scientific">Anguilla anguilla</name>
    <name type="common">European freshwater eel</name>
    <name type="synonym">Muraena anguilla</name>
    <dbReference type="NCBI Taxonomy" id="7936"/>
    <lineage>
        <taxon>Eukaryota</taxon>
        <taxon>Metazoa</taxon>
        <taxon>Chordata</taxon>
        <taxon>Craniata</taxon>
        <taxon>Vertebrata</taxon>
        <taxon>Euteleostomi</taxon>
        <taxon>Actinopterygii</taxon>
        <taxon>Neopterygii</taxon>
        <taxon>Teleostei</taxon>
        <taxon>Anguilliformes</taxon>
        <taxon>Anguillidae</taxon>
        <taxon>Anguilla</taxon>
    </lineage>
</organism>
<dbReference type="EMBL" id="GBXM01094366">
    <property type="protein sequence ID" value="JAH14211.1"/>
    <property type="molecule type" value="Transcribed_RNA"/>
</dbReference>
<proteinExistence type="predicted"/>
<evidence type="ECO:0000313" key="1">
    <source>
        <dbReference type="EMBL" id="JAH14211.1"/>
    </source>
</evidence>
<protein>
    <submittedName>
        <fullName evidence="1">Uncharacterized protein</fullName>
    </submittedName>
</protein>
<accession>A0A0E9QBF5</accession>
<sequence>MCAFALYDVFNSVCFICRSQGN</sequence>